<feature type="compositionally biased region" description="Basic and acidic residues" evidence="2">
    <location>
        <begin position="552"/>
        <end position="570"/>
    </location>
</feature>
<evidence type="ECO:0000259" key="3">
    <source>
        <dbReference type="PROSITE" id="PS50003"/>
    </source>
</evidence>
<sequence>MRTYYFCTDTSKEMESWMKVMTDAALVHAEPVKRSVTNKLNVEQQTPQQWNNLLNHTALTQPEIQNNERNREPVRQHSLSRADEKRLKDIEKQNMSVSRQNQANVNVQKPLQVNRSGEQPGDCGQIKAENTVARVPLQAPAPVHEPDFGIPSSSSMQHLEPRISKNKNPHILPVVSFSVMSYQTLPRNMPSHRTQIVPCFPEGYRTLPRNSMMRPDSICSVTGSVYDRALRPVSSTIGTAEKRRSMRDDTMWQLYEWQQRQAFSRQSLYGTLPSTKTMGNISEHAVARSISTSPSHGNLALYSSFSPPHQQAAPNPSSSLSEVSSPVLRGDGTLDRRQRSHLSIVSYGCPSDRRSVAACVSPETITPQTLQGKTVSVHFSDLGVYSHQTKLSRLCEKDKVLRMQEEKLQQLHREKHTLETVLLSASQELGEQNGSNTAAMQSLVQQRDVLQSGLLSTCRELSRVTVELERSLKEYEQLEADVTLARTKLLEQLEALGSPQTEPPSQRHIQIQKELWRIQDVMEALSKTKPHQRTECGFPGSTPLSSQQKNEQAPDYRLYKSEPELTTVKEEGDEANGDDKDKTETSTESKNTPPSKVGIVAPRTKSPMSPPESSTIASYVTLRKTKKPESRCDRPRSAVDQMGFGERDFIRTRMSVEEQLERMRRNQEASSLREKRRETLSRSSSFNKDTGAYLQRSTAERWGHHGQVANPSQDNTETVRTNNHVHTHIKENLERPVNLTVMFLDCGRKPEIQRESSMHRNSMQKDLRPGFEPRTFLLPTAPLFFNVFLKNVTLAPHCSS</sequence>
<feature type="compositionally biased region" description="Low complexity" evidence="2">
    <location>
        <begin position="316"/>
        <end position="328"/>
    </location>
</feature>
<dbReference type="GO" id="GO:0070273">
    <property type="term" value="F:phosphatidylinositol-4-phosphate binding"/>
    <property type="evidence" value="ECO:0007669"/>
    <property type="project" value="TreeGrafter"/>
</dbReference>
<accession>A0A3B5KW59</accession>
<feature type="compositionally biased region" description="Polar residues" evidence="2">
    <location>
        <begin position="542"/>
        <end position="551"/>
    </location>
</feature>
<dbReference type="Pfam" id="PF25541">
    <property type="entry name" value="TBCA_PH"/>
    <property type="match status" value="1"/>
</dbReference>
<dbReference type="GO" id="GO:0010314">
    <property type="term" value="F:phosphatidylinositol-5-phosphate binding"/>
    <property type="evidence" value="ECO:0007669"/>
    <property type="project" value="TreeGrafter"/>
</dbReference>
<keyword evidence="5" id="KW-1185">Reference proteome</keyword>
<reference evidence="4" key="2">
    <citation type="submission" date="2025-09" db="UniProtKB">
        <authorList>
            <consortium name="Ensembl"/>
        </authorList>
    </citation>
    <scope>IDENTIFICATION</scope>
</reference>
<feature type="domain" description="PH" evidence="3">
    <location>
        <begin position="1"/>
        <end position="26"/>
    </location>
</feature>
<name>A0A3B5KW59_9TELE</name>
<dbReference type="STRING" id="32473.ENSXCOP00000004353"/>
<protein>
    <recommendedName>
        <fullName evidence="3">PH domain-containing protein</fullName>
    </recommendedName>
</protein>
<feature type="region of interest" description="Disordered" evidence="2">
    <location>
        <begin position="661"/>
        <end position="692"/>
    </location>
</feature>
<evidence type="ECO:0000256" key="1">
    <source>
        <dbReference type="SAM" id="Coils"/>
    </source>
</evidence>
<evidence type="ECO:0000313" key="5">
    <source>
        <dbReference type="Proteomes" id="UP000261380"/>
    </source>
</evidence>
<dbReference type="AlphaFoldDB" id="A0A3B5KW59"/>
<feature type="coiled-coil region" evidence="1">
    <location>
        <begin position="458"/>
        <end position="488"/>
    </location>
</feature>
<dbReference type="PROSITE" id="PS50003">
    <property type="entry name" value="PH_DOMAIN"/>
    <property type="match status" value="1"/>
</dbReference>
<organism evidence="4 5">
    <name type="scientific">Xiphophorus couchianus</name>
    <name type="common">Monterrey platyfish</name>
    <dbReference type="NCBI Taxonomy" id="32473"/>
    <lineage>
        <taxon>Eukaryota</taxon>
        <taxon>Metazoa</taxon>
        <taxon>Chordata</taxon>
        <taxon>Craniata</taxon>
        <taxon>Vertebrata</taxon>
        <taxon>Euteleostomi</taxon>
        <taxon>Actinopterygii</taxon>
        <taxon>Neopterygii</taxon>
        <taxon>Teleostei</taxon>
        <taxon>Neoteleostei</taxon>
        <taxon>Acanthomorphata</taxon>
        <taxon>Ovalentaria</taxon>
        <taxon>Atherinomorphae</taxon>
        <taxon>Cyprinodontiformes</taxon>
        <taxon>Poeciliidae</taxon>
        <taxon>Poeciliinae</taxon>
        <taxon>Xiphophorus</taxon>
    </lineage>
</organism>
<dbReference type="GO" id="GO:0080025">
    <property type="term" value="F:phosphatidylinositol-3,5-bisphosphate binding"/>
    <property type="evidence" value="ECO:0007669"/>
    <property type="project" value="TreeGrafter"/>
</dbReference>
<feature type="compositionally biased region" description="Polar residues" evidence="2">
    <location>
        <begin position="301"/>
        <end position="315"/>
    </location>
</feature>
<feature type="compositionally biased region" description="Basic and acidic residues" evidence="2">
    <location>
        <begin position="66"/>
        <end position="87"/>
    </location>
</feature>
<feature type="compositionally biased region" description="Basic and acidic residues" evidence="2">
    <location>
        <begin position="661"/>
        <end position="680"/>
    </location>
</feature>
<dbReference type="GO" id="GO:0032266">
    <property type="term" value="F:phosphatidylinositol-3-phosphate binding"/>
    <property type="evidence" value="ECO:0007669"/>
    <property type="project" value="TreeGrafter"/>
</dbReference>
<dbReference type="GO" id="GO:0005829">
    <property type="term" value="C:cytosol"/>
    <property type="evidence" value="ECO:0007669"/>
    <property type="project" value="TreeGrafter"/>
</dbReference>
<dbReference type="Proteomes" id="UP000261380">
    <property type="component" value="Unplaced"/>
</dbReference>
<keyword evidence="1" id="KW-0175">Coiled coil</keyword>
<reference evidence="4" key="1">
    <citation type="submission" date="2025-08" db="UniProtKB">
        <authorList>
            <consortium name="Ensembl"/>
        </authorList>
    </citation>
    <scope>IDENTIFICATION</scope>
</reference>
<dbReference type="InterPro" id="IPR001849">
    <property type="entry name" value="PH_domain"/>
</dbReference>
<evidence type="ECO:0000313" key="4">
    <source>
        <dbReference type="Ensembl" id="ENSXCOP00000004353.1"/>
    </source>
</evidence>
<feature type="region of interest" description="Disordered" evidence="2">
    <location>
        <begin position="527"/>
        <end position="615"/>
    </location>
</feature>
<dbReference type="GeneTree" id="ENSGT00940000155728"/>
<dbReference type="Ensembl" id="ENSXCOT00000004406.1">
    <property type="protein sequence ID" value="ENSXCOP00000004353.1"/>
    <property type="gene ID" value="ENSXCOG00000003437.1"/>
</dbReference>
<feature type="region of interest" description="Disordered" evidence="2">
    <location>
        <begin position="301"/>
        <end position="335"/>
    </location>
</feature>
<evidence type="ECO:0000256" key="2">
    <source>
        <dbReference type="SAM" id="MobiDB-lite"/>
    </source>
</evidence>
<dbReference type="InterPro" id="IPR057971">
    <property type="entry name" value="PKHA4-7_TBCA"/>
</dbReference>
<dbReference type="PANTHER" id="PTHR12752:SF3">
    <property type="entry name" value="PLECKSTRIN HOMOLOGY DOMAIN-CONTAINING FAMILY A MEMBER 5"/>
    <property type="match status" value="1"/>
</dbReference>
<feature type="coiled-coil region" evidence="1">
    <location>
        <begin position="401"/>
        <end position="428"/>
    </location>
</feature>
<feature type="compositionally biased region" description="Basic and acidic residues" evidence="2">
    <location>
        <begin position="577"/>
        <end position="587"/>
    </location>
</feature>
<dbReference type="PANTHER" id="PTHR12752">
    <property type="entry name" value="PHOSPHOINOSITOL 3-PHOSPHATE-BINDING PROTEIN"/>
    <property type="match status" value="1"/>
</dbReference>
<feature type="region of interest" description="Disordered" evidence="2">
    <location>
        <begin position="62"/>
        <end position="87"/>
    </location>
</feature>
<proteinExistence type="predicted"/>